<evidence type="ECO:0000256" key="7">
    <source>
        <dbReference type="ARBA" id="ARBA00023239"/>
    </source>
</evidence>
<name>A0A382DQT7_9ZZZZ</name>
<dbReference type="InterPro" id="IPR000941">
    <property type="entry name" value="Enolase"/>
</dbReference>
<dbReference type="Pfam" id="PF03952">
    <property type="entry name" value="Enolase_N"/>
    <property type="match status" value="1"/>
</dbReference>
<comment type="cofactor">
    <cofactor evidence="1">
        <name>Mg(2+)</name>
        <dbReference type="ChEBI" id="CHEBI:18420"/>
    </cofactor>
</comment>
<evidence type="ECO:0000256" key="5">
    <source>
        <dbReference type="ARBA" id="ARBA00022842"/>
    </source>
</evidence>
<dbReference type="UniPathway" id="UPA00109">
    <property type="reaction ID" value="UER00187"/>
</dbReference>
<evidence type="ECO:0000259" key="8">
    <source>
        <dbReference type="SMART" id="SM01192"/>
    </source>
</evidence>
<dbReference type="InterPro" id="IPR020811">
    <property type="entry name" value="Enolase_N"/>
</dbReference>
<keyword evidence="5" id="KW-0460">Magnesium</keyword>
<dbReference type="SUPFAM" id="SSF51604">
    <property type="entry name" value="Enolase C-terminal domain-like"/>
    <property type="match status" value="1"/>
</dbReference>
<dbReference type="InterPro" id="IPR029017">
    <property type="entry name" value="Enolase-like_N"/>
</dbReference>
<dbReference type="InterPro" id="IPR020810">
    <property type="entry name" value="Enolase_C"/>
</dbReference>
<comment type="similarity">
    <text evidence="3">Belongs to the enolase family.</text>
</comment>
<dbReference type="SFLD" id="SFLDG00178">
    <property type="entry name" value="enolase"/>
    <property type="match status" value="1"/>
</dbReference>
<dbReference type="EMBL" id="UINC01040489">
    <property type="protein sequence ID" value="SVB40432.1"/>
    <property type="molecule type" value="Genomic_DNA"/>
</dbReference>
<sequence length="337" mass="37112">MCKEDGTEDKSNFGGNSILGVSIACAKSVANSLDLPLHEYLSKNAREVLGSGVHQKMPIPMMNILNGGVHADNSLDFQEFMIMPVGFDSYRRSIQCGVEIYNCLKEILEKENLSSSVGDEGGFAPDISSPEEALDLISRAIEVANYEMGREVILSLDVAASEFYSDEKYLLGGIGKDFSSSELVSYFSQLITKYPISSIEDGLSEDDWQGWTHLTKDLGTRSQLVGDDLFVTNHKRLERGIKNNAANAILIKLNQIGTITETLETIKLANSNSYKTIISHRSGETEDTFIADFVVAVGSGQIKTGAPSRSERTSKYNRLLMIEDKTAMEYLGINEFK</sequence>
<dbReference type="AlphaFoldDB" id="A0A382DQT7"/>
<dbReference type="Gene3D" id="3.20.20.120">
    <property type="entry name" value="Enolase-like C-terminal domain"/>
    <property type="match status" value="1"/>
</dbReference>
<evidence type="ECO:0000256" key="3">
    <source>
        <dbReference type="ARBA" id="ARBA00009604"/>
    </source>
</evidence>
<dbReference type="GO" id="GO:0006096">
    <property type="term" value="P:glycolytic process"/>
    <property type="evidence" value="ECO:0007669"/>
    <property type="project" value="UniProtKB-UniPathway"/>
</dbReference>
<accession>A0A382DQT7</accession>
<evidence type="ECO:0000256" key="6">
    <source>
        <dbReference type="ARBA" id="ARBA00023152"/>
    </source>
</evidence>
<dbReference type="GO" id="GO:0004634">
    <property type="term" value="F:phosphopyruvate hydratase activity"/>
    <property type="evidence" value="ECO:0007669"/>
    <property type="project" value="UniProtKB-EC"/>
</dbReference>
<gene>
    <name evidence="9" type="ORF">METZ01_LOCUS193286</name>
</gene>
<dbReference type="PROSITE" id="PS00164">
    <property type="entry name" value="ENOLASE"/>
    <property type="match status" value="1"/>
</dbReference>
<dbReference type="Gene3D" id="3.30.390.10">
    <property type="entry name" value="Enolase-like, N-terminal domain"/>
    <property type="match status" value="1"/>
</dbReference>
<evidence type="ECO:0000256" key="2">
    <source>
        <dbReference type="ARBA" id="ARBA00005031"/>
    </source>
</evidence>
<keyword evidence="7" id="KW-0456">Lyase</keyword>
<dbReference type="SFLD" id="SFLDS00001">
    <property type="entry name" value="Enolase"/>
    <property type="match status" value="1"/>
</dbReference>
<evidence type="ECO:0000313" key="9">
    <source>
        <dbReference type="EMBL" id="SVB40432.1"/>
    </source>
</evidence>
<dbReference type="SUPFAM" id="SSF54826">
    <property type="entry name" value="Enolase N-terminal domain-like"/>
    <property type="match status" value="1"/>
</dbReference>
<reference evidence="9" key="1">
    <citation type="submission" date="2018-05" db="EMBL/GenBank/DDBJ databases">
        <authorList>
            <person name="Lanie J.A."/>
            <person name="Ng W.-L."/>
            <person name="Kazmierczak K.M."/>
            <person name="Andrzejewski T.M."/>
            <person name="Davidsen T.M."/>
            <person name="Wayne K.J."/>
            <person name="Tettelin H."/>
            <person name="Glass J.I."/>
            <person name="Rusch D."/>
            <person name="Podicherti R."/>
            <person name="Tsui H.-C.T."/>
            <person name="Winkler M.E."/>
        </authorList>
    </citation>
    <scope>NUCLEOTIDE SEQUENCE</scope>
</reference>
<proteinExistence type="inferred from homology"/>
<feature type="domain" description="Enolase C-terminal TIM barrel" evidence="8">
    <location>
        <begin position="54"/>
        <end position="337"/>
    </location>
</feature>
<dbReference type="PRINTS" id="PR00148">
    <property type="entry name" value="ENOLASE"/>
</dbReference>
<dbReference type="SMART" id="SM01192">
    <property type="entry name" value="Enolase_C"/>
    <property type="match status" value="1"/>
</dbReference>
<dbReference type="PROSITE" id="PS51257">
    <property type="entry name" value="PROKAR_LIPOPROTEIN"/>
    <property type="match status" value="1"/>
</dbReference>
<dbReference type="EC" id="4.2.1.11" evidence="4"/>
<dbReference type="GO" id="GO:0000015">
    <property type="term" value="C:phosphopyruvate hydratase complex"/>
    <property type="evidence" value="ECO:0007669"/>
    <property type="project" value="InterPro"/>
</dbReference>
<keyword evidence="6" id="KW-0324">Glycolysis</keyword>
<organism evidence="9">
    <name type="scientific">marine metagenome</name>
    <dbReference type="NCBI Taxonomy" id="408172"/>
    <lineage>
        <taxon>unclassified sequences</taxon>
        <taxon>metagenomes</taxon>
        <taxon>ecological metagenomes</taxon>
    </lineage>
</organism>
<dbReference type="PANTHER" id="PTHR11902:SF1">
    <property type="entry name" value="ENOLASE"/>
    <property type="match status" value="1"/>
</dbReference>
<protein>
    <recommendedName>
        <fullName evidence="4">phosphopyruvate hydratase</fullName>
        <ecNumber evidence="4">4.2.1.11</ecNumber>
    </recommendedName>
</protein>
<evidence type="ECO:0000256" key="1">
    <source>
        <dbReference type="ARBA" id="ARBA00001946"/>
    </source>
</evidence>
<dbReference type="NCBIfam" id="TIGR01060">
    <property type="entry name" value="eno"/>
    <property type="match status" value="1"/>
</dbReference>
<evidence type="ECO:0000256" key="4">
    <source>
        <dbReference type="ARBA" id="ARBA00012058"/>
    </source>
</evidence>
<dbReference type="InterPro" id="IPR036849">
    <property type="entry name" value="Enolase-like_C_sf"/>
</dbReference>
<dbReference type="GO" id="GO:0000287">
    <property type="term" value="F:magnesium ion binding"/>
    <property type="evidence" value="ECO:0007669"/>
    <property type="project" value="InterPro"/>
</dbReference>
<comment type="pathway">
    <text evidence="2">Carbohydrate degradation; glycolysis; pyruvate from D-glyceraldehyde 3-phosphate: step 4/5.</text>
</comment>
<dbReference type="Pfam" id="PF00113">
    <property type="entry name" value="Enolase_C"/>
    <property type="match status" value="1"/>
</dbReference>
<dbReference type="InterPro" id="IPR020809">
    <property type="entry name" value="Enolase_CS"/>
</dbReference>
<dbReference type="PANTHER" id="PTHR11902">
    <property type="entry name" value="ENOLASE"/>
    <property type="match status" value="1"/>
</dbReference>
<dbReference type="CDD" id="cd03313">
    <property type="entry name" value="enolase"/>
    <property type="match status" value="1"/>
</dbReference>